<evidence type="ECO:0000256" key="17">
    <source>
        <dbReference type="ARBA" id="ARBA00023163"/>
    </source>
</evidence>
<dbReference type="OrthoDB" id="787137at2759"/>
<keyword evidence="5" id="KW-1017">Isopeptide bond</keyword>
<keyword evidence="17" id="KW-0804">Transcription</keyword>
<feature type="active site" description="Proton donor/acceptor" evidence="20">
    <location>
        <position position="862"/>
    </location>
</feature>
<gene>
    <name evidence="27" type="ORF">CAPTEDRAFT_224752</name>
</gene>
<dbReference type="GO" id="GO:0006334">
    <property type="term" value="P:nucleosome assembly"/>
    <property type="evidence" value="ECO:0007669"/>
    <property type="project" value="InterPro"/>
</dbReference>
<dbReference type="InterPro" id="IPR050603">
    <property type="entry name" value="MYST_HAT"/>
</dbReference>
<feature type="compositionally biased region" description="Basic and acidic residues" evidence="22">
    <location>
        <begin position="1041"/>
        <end position="1067"/>
    </location>
</feature>
<protein>
    <recommendedName>
        <fullName evidence="3">histone acetyltransferase</fullName>
        <ecNumber evidence="3">2.3.1.48</ecNumber>
    </recommendedName>
</protein>
<evidence type="ECO:0000256" key="14">
    <source>
        <dbReference type="ARBA" id="ARBA00022990"/>
    </source>
</evidence>
<dbReference type="Pfam" id="PF17772">
    <property type="entry name" value="zf-MYST"/>
    <property type="match status" value="1"/>
</dbReference>
<comment type="catalytic activity">
    <reaction evidence="19">
        <text>L-lysyl-[protein] + acetyl-CoA = N(6)-acetyl-L-lysyl-[protein] + CoA + H(+)</text>
        <dbReference type="Rhea" id="RHEA:45948"/>
        <dbReference type="Rhea" id="RHEA-COMP:9752"/>
        <dbReference type="Rhea" id="RHEA-COMP:10731"/>
        <dbReference type="ChEBI" id="CHEBI:15378"/>
        <dbReference type="ChEBI" id="CHEBI:29969"/>
        <dbReference type="ChEBI" id="CHEBI:57287"/>
        <dbReference type="ChEBI" id="CHEBI:57288"/>
        <dbReference type="ChEBI" id="CHEBI:61930"/>
        <dbReference type="EC" id="2.3.1.48"/>
    </reaction>
</comment>
<feature type="compositionally biased region" description="Acidic residues" evidence="22">
    <location>
        <begin position="1354"/>
        <end position="1371"/>
    </location>
</feature>
<dbReference type="SMART" id="SM00526">
    <property type="entry name" value="H15"/>
    <property type="match status" value="1"/>
</dbReference>
<feature type="compositionally biased region" description="Polar residues" evidence="22">
    <location>
        <begin position="1636"/>
        <end position="1664"/>
    </location>
</feature>
<dbReference type="InterPro" id="IPR036390">
    <property type="entry name" value="WH_DNA-bd_sf"/>
</dbReference>
<feature type="compositionally biased region" description="Polar residues" evidence="22">
    <location>
        <begin position="1095"/>
        <end position="1117"/>
    </location>
</feature>
<keyword evidence="4" id="KW-0678">Repressor</keyword>
<evidence type="ECO:0000259" key="24">
    <source>
        <dbReference type="PROSITE" id="PS51504"/>
    </source>
</evidence>
<keyword evidence="9" id="KW-0677">Repeat</keyword>
<feature type="region of interest" description="Disordered" evidence="22">
    <location>
        <begin position="575"/>
        <end position="632"/>
    </location>
</feature>
<evidence type="ECO:0000256" key="3">
    <source>
        <dbReference type="ARBA" id="ARBA00013184"/>
    </source>
</evidence>
<evidence type="ECO:0000313" key="28">
    <source>
        <dbReference type="EnsemblMetazoa" id="CapteP224752"/>
    </source>
</evidence>
<dbReference type="SMART" id="SM00249">
    <property type="entry name" value="PHD"/>
    <property type="match status" value="2"/>
</dbReference>
<dbReference type="GO" id="GO:0070775">
    <property type="term" value="C:H3 histone acetyltransferase complex"/>
    <property type="evidence" value="ECO:0007669"/>
    <property type="project" value="UniProtKB-ARBA"/>
</dbReference>
<keyword evidence="10 21" id="KW-0863">Zinc-finger</keyword>
<evidence type="ECO:0000256" key="15">
    <source>
        <dbReference type="ARBA" id="ARBA00023015"/>
    </source>
</evidence>
<feature type="compositionally biased region" description="Low complexity" evidence="22">
    <location>
        <begin position="1617"/>
        <end position="1635"/>
    </location>
</feature>
<dbReference type="GO" id="GO:0003712">
    <property type="term" value="F:transcription coregulator activity"/>
    <property type="evidence" value="ECO:0007669"/>
    <property type="project" value="TreeGrafter"/>
</dbReference>
<keyword evidence="12" id="KW-0832">Ubl conjugation</keyword>
<dbReference type="PROSITE" id="PS51504">
    <property type="entry name" value="H15"/>
    <property type="match status" value="1"/>
</dbReference>
<evidence type="ECO:0000256" key="9">
    <source>
        <dbReference type="ARBA" id="ARBA00022737"/>
    </source>
</evidence>
<evidence type="ECO:0000256" key="20">
    <source>
        <dbReference type="PIRSR" id="PIRSR602717-51"/>
    </source>
</evidence>
<dbReference type="PROSITE" id="PS51726">
    <property type="entry name" value="MYST_HAT"/>
    <property type="match status" value="1"/>
</dbReference>
<dbReference type="Gene3D" id="3.30.60.60">
    <property type="entry name" value="N-acetyl transferase-like"/>
    <property type="match status" value="1"/>
</dbReference>
<evidence type="ECO:0000256" key="12">
    <source>
        <dbReference type="ARBA" id="ARBA00022843"/>
    </source>
</evidence>
<dbReference type="OMA" id="GRPPWKH"/>
<evidence type="ECO:0000313" key="27">
    <source>
        <dbReference type="EMBL" id="ELT92280.1"/>
    </source>
</evidence>
<dbReference type="InterPro" id="IPR002717">
    <property type="entry name" value="HAT_MYST-type"/>
</dbReference>
<dbReference type="InterPro" id="IPR005818">
    <property type="entry name" value="Histone_H1/H5_H15"/>
</dbReference>
<organism evidence="27">
    <name type="scientific">Capitella teleta</name>
    <name type="common">Polychaete worm</name>
    <dbReference type="NCBI Taxonomy" id="283909"/>
    <lineage>
        <taxon>Eukaryota</taxon>
        <taxon>Metazoa</taxon>
        <taxon>Spiralia</taxon>
        <taxon>Lophotrochozoa</taxon>
        <taxon>Annelida</taxon>
        <taxon>Polychaeta</taxon>
        <taxon>Sedentaria</taxon>
        <taxon>Scolecida</taxon>
        <taxon>Capitellidae</taxon>
        <taxon>Capitella</taxon>
    </lineage>
</organism>
<dbReference type="SUPFAM" id="SSF55729">
    <property type="entry name" value="Acyl-CoA N-acyltransferases (Nat)"/>
    <property type="match status" value="1"/>
</dbReference>
<feature type="compositionally biased region" description="Polar residues" evidence="22">
    <location>
        <begin position="1770"/>
        <end position="1801"/>
    </location>
</feature>
<dbReference type="Pfam" id="PF00538">
    <property type="entry name" value="Linker_histone"/>
    <property type="match status" value="1"/>
</dbReference>
<keyword evidence="15" id="KW-0805">Transcription regulation</keyword>
<feature type="compositionally biased region" description="Basic and acidic residues" evidence="22">
    <location>
        <begin position="1383"/>
        <end position="1392"/>
    </location>
</feature>
<keyword evidence="13" id="KW-0156">Chromatin regulator</keyword>
<dbReference type="Pfam" id="PF21524">
    <property type="entry name" value="SAMD1_WH"/>
    <property type="match status" value="1"/>
</dbReference>
<dbReference type="PANTHER" id="PTHR10615">
    <property type="entry name" value="HISTONE ACETYLTRANSFERASE"/>
    <property type="match status" value="1"/>
</dbReference>
<feature type="compositionally biased region" description="Low complexity" evidence="22">
    <location>
        <begin position="1420"/>
        <end position="1433"/>
    </location>
</feature>
<dbReference type="Gene3D" id="1.10.10.10">
    <property type="entry name" value="Winged helix-like DNA-binding domain superfamily/Winged helix DNA-binding domain"/>
    <property type="match status" value="2"/>
</dbReference>
<feature type="compositionally biased region" description="Polar residues" evidence="22">
    <location>
        <begin position="451"/>
        <end position="467"/>
    </location>
</feature>
<dbReference type="PANTHER" id="PTHR10615:SF217">
    <property type="entry name" value="HISTONE ACETYLTRANSFERASE"/>
    <property type="match status" value="1"/>
</dbReference>
<feature type="region of interest" description="Disordered" evidence="22">
    <location>
        <begin position="442"/>
        <end position="469"/>
    </location>
</feature>
<dbReference type="EMBL" id="AMQN01013382">
    <property type="status" value="NOT_ANNOTATED_CDS"/>
    <property type="molecule type" value="Genomic_DNA"/>
</dbReference>
<name>R7TMG6_CAPTE</name>
<dbReference type="Pfam" id="PF01853">
    <property type="entry name" value="MOZ_SAS"/>
    <property type="match status" value="1"/>
</dbReference>
<feature type="compositionally biased region" description="Polar residues" evidence="22">
    <location>
        <begin position="1479"/>
        <end position="1498"/>
    </location>
</feature>
<keyword evidence="6" id="KW-0597">Phosphoprotein</keyword>
<dbReference type="STRING" id="283909.R7TMG6"/>
<dbReference type="FunFam" id="1.10.10.10:FF:000123">
    <property type="entry name" value="Histone acetyltransferase"/>
    <property type="match status" value="1"/>
</dbReference>
<keyword evidence="11" id="KW-0862">Zinc</keyword>
<evidence type="ECO:0000256" key="5">
    <source>
        <dbReference type="ARBA" id="ARBA00022499"/>
    </source>
</evidence>
<dbReference type="GO" id="GO:0000786">
    <property type="term" value="C:nucleosome"/>
    <property type="evidence" value="ECO:0007669"/>
    <property type="project" value="InterPro"/>
</dbReference>
<dbReference type="PROSITE" id="PS52014">
    <property type="entry name" value="SAMD1_WH"/>
    <property type="match status" value="1"/>
</dbReference>
<dbReference type="SUPFAM" id="SSF46785">
    <property type="entry name" value="Winged helix' DNA-binding domain"/>
    <property type="match status" value="1"/>
</dbReference>
<feature type="domain" description="PHD-type" evidence="23">
    <location>
        <begin position="264"/>
        <end position="314"/>
    </location>
</feature>
<dbReference type="FunFam" id="3.30.60.60:FF:000001">
    <property type="entry name" value="Histone acetyltransferase"/>
    <property type="match status" value="1"/>
</dbReference>
<evidence type="ECO:0000256" key="11">
    <source>
        <dbReference type="ARBA" id="ARBA00022833"/>
    </source>
</evidence>
<dbReference type="GO" id="GO:0006357">
    <property type="term" value="P:regulation of transcription by RNA polymerase II"/>
    <property type="evidence" value="ECO:0007669"/>
    <property type="project" value="TreeGrafter"/>
</dbReference>
<dbReference type="PROSITE" id="PS50016">
    <property type="entry name" value="ZF_PHD_2"/>
    <property type="match status" value="2"/>
</dbReference>
<evidence type="ECO:0000313" key="29">
    <source>
        <dbReference type="Proteomes" id="UP000014760"/>
    </source>
</evidence>
<dbReference type="InterPro" id="IPR040706">
    <property type="entry name" value="Zf-MYST"/>
</dbReference>
<feature type="domain" description="PHD-type" evidence="23">
    <location>
        <begin position="208"/>
        <end position="267"/>
    </location>
</feature>
<feature type="region of interest" description="Disordered" evidence="22">
    <location>
        <begin position="339"/>
        <end position="430"/>
    </location>
</feature>
<feature type="compositionally biased region" description="Polar residues" evidence="22">
    <location>
        <begin position="1700"/>
        <end position="1714"/>
    </location>
</feature>
<evidence type="ECO:0000256" key="2">
    <source>
        <dbReference type="ARBA" id="ARBA00010107"/>
    </source>
</evidence>
<evidence type="ECO:0000259" key="26">
    <source>
        <dbReference type="PROSITE" id="PS52014"/>
    </source>
</evidence>
<keyword evidence="7" id="KW-0808">Transferase</keyword>
<dbReference type="Gene3D" id="3.40.630.30">
    <property type="match status" value="1"/>
</dbReference>
<evidence type="ECO:0000256" key="6">
    <source>
        <dbReference type="ARBA" id="ARBA00022553"/>
    </source>
</evidence>
<evidence type="ECO:0000259" key="25">
    <source>
        <dbReference type="PROSITE" id="PS51726"/>
    </source>
</evidence>
<feature type="compositionally biased region" description="Low complexity" evidence="22">
    <location>
        <begin position="1681"/>
        <end position="1693"/>
    </location>
</feature>
<keyword evidence="14" id="KW-0007">Acetylation</keyword>
<feature type="compositionally biased region" description="Basic and acidic residues" evidence="22">
    <location>
        <begin position="1152"/>
        <end position="1168"/>
    </location>
</feature>
<evidence type="ECO:0000259" key="23">
    <source>
        <dbReference type="PROSITE" id="PS50016"/>
    </source>
</evidence>
<feature type="compositionally biased region" description="Basic and acidic residues" evidence="22">
    <location>
        <begin position="348"/>
        <end position="357"/>
    </location>
</feature>
<dbReference type="GO" id="GO:0010484">
    <property type="term" value="F:histone H3 acetyltransferase activity"/>
    <property type="evidence" value="ECO:0007669"/>
    <property type="project" value="TreeGrafter"/>
</dbReference>
<evidence type="ECO:0000256" key="22">
    <source>
        <dbReference type="SAM" id="MobiDB-lite"/>
    </source>
</evidence>
<dbReference type="CDD" id="cd15527">
    <property type="entry name" value="PHD2_KAT6A_6B"/>
    <property type="match status" value="1"/>
</dbReference>
<dbReference type="FunCoup" id="R7TMG6">
    <property type="interactions" value="8"/>
</dbReference>
<dbReference type="InterPro" id="IPR036388">
    <property type="entry name" value="WH-like_DNA-bd_sf"/>
</dbReference>
<dbReference type="Gene3D" id="3.30.40.10">
    <property type="entry name" value="Zinc/RING finger domain, C3HC4 (zinc finger)"/>
    <property type="match status" value="1"/>
</dbReference>
<dbReference type="Proteomes" id="UP000014760">
    <property type="component" value="Unassembled WGS sequence"/>
</dbReference>
<evidence type="ECO:0000256" key="13">
    <source>
        <dbReference type="ARBA" id="ARBA00022853"/>
    </source>
</evidence>
<accession>R7TMG6</accession>
<dbReference type="InterPro" id="IPR048589">
    <property type="entry name" value="SAMD1-like_WH"/>
</dbReference>
<evidence type="ECO:0000256" key="4">
    <source>
        <dbReference type="ARBA" id="ARBA00022491"/>
    </source>
</evidence>
<keyword evidence="29" id="KW-1185">Reference proteome</keyword>
<evidence type="ECO:0000256" key="1">
    <source>
        <dbReference type="ARBA" id="ARBA00004123"/>
    </source>
</evidence>
<feature type="compositionally biased region" description="Basic and acidic residues" evidence="22">
    <location>
        <begin position="1249"/>
        <end position="1261"/>
    </location>
</feature>
<feature type="domain" description="SAMD1-like winged helix (WH)" evidence="26">
    <location>
        <begin position="8"/>
        <end position="84"/>
    </location>
</feature>
<dbReference type="GO" id="GO:0003677">
    <property type="term" value="F:DNA binding"/>
    <property type="evidence" value="ECO:0007669"/>
    <property type="project" value="InterPro"/>
</dbReference>
<comment type="similarity">
    <text evidence="2">Belongs to the MYST (SAS/MOZ) family.</text>
</comment>
<feature type="compositionally biased region" description="Basic and acidic residues" evidence="22">
    <location>
        <begin position="1188"/>
        <end position="1214"/>
    </location>
</feature>
<feature type="compositionally biased region" description="Acidic residues" evidence="22">
    <location>
        <begin position="1291"/>
        <end position="1301"/>
    </location>
</feature>
<evidence type="ECO:0000256" key="7">
    <source>
        <dbReference type="ARBA" id="ARBA00022679"/>
    </source>
</evidence>
<sequence length="1892" mass="209900">MVRENKDSSAGLDPDFAKWCLEAVRKVRSHKQRPNVQRITAAIRQHHHVEEHEVEQQLEAAVTEGCLLKTFNQGMYTYRDPAAVHQLQNRNLSVKKNSDLIKPCMRAIRELGEPDGSSLKAIIKYIQCAYKVKVTDGSDLTSVVKSSLRQAVEANQIEKEGGGYKISGVVPVFKQVKRMTHGQFVERQRDLAFLVDVKDKNKKKSKPLPLCSFCLGADDKNRDGVPEQLISCADCGNCGHPSCLKFSDSLVERVGHMRWQCIECKKCSLCGETGKEDNMLFCDACDRGIHMECCIPPLTSAPEGKWVCCLCDEDTIEAFKALNQPTIKLSDLHKMLNRNQSEASVTSNDKEVADSRPRGRPCRKALYDPKCGMSRQERLKRRSGQVDAPGEVPSPVERTNGETEPKEEKADEGEKGDDGMPKPPKLVDGLTRFFTPSFSRRSTAGGALVRQKSQQNGNQQTSKSQRAANRLIKKSRLLQANKVRKKKAGKPRNSGDMKGLFDGLSHLFAAEGERKKKGVPLYSDALRSPCKSTRATRTPVKRDEPSEHYDCEFELYEYSVTVKVKSKRKLMGPKLKMKKHKHKKFKSDDRHSSGRGFFHDPTLSPGPKRGRGRPSFDGEDEEDEIIDKPDALPPGVTEDDVALFKDAQSKAQEIYQNTAPTIVAEGSANYAPKEAPPLLDSDAPTPVARHPPCIEFGKYEVETWYSSPYPQEYAGLSKLFICEFCLKYKKSRPILQRHLEKCDITHPPANEIYRKDDLSVFEVDGNISKIYCQNLCLLAKLFLDHKTLYYDVEPFLFYVLTVNDQDGCHLIGYFSKEKYCQQKYNLSCIMTMPQYQRKGYGRFLIDFSFLLSRVEGKPGTPEKPLSDLGRVSYTAYWKAVVLEYLDKYRDEEFSFKKISETTGVCPHDIADCLTSLRMLTVENKRIRVRINESVVQSHLAKQRSRPYARIHIDDESLRWTPLVSSAMLDEEERKAEDSLKEVKDIASEIAEDRKEIARVSPVKCSIKQERSNLDVDDKTPIRKRRNSYIQASLMTPKPKRLKIEEEQKEKLRRTSESEAKHREDVKSSPKNRKGRRSTRLTSVTKNDSDVENEEATPTSKNTCNEKSPPSSSDSNQTPKKRKVGWPKGLKRGSPIRKTRKGPGRHRKTHWSSLKESRAKQKEAEKTDEGGGDGGGVGEEENGMSNGVEEDHPSAENECNSREEESKGEEHSKEEEGVEDMPQLDNNSLDGGEDLSHLETAGPSPLPPKLDQEVPELRKDSDDSSSSDSDSESESESDSSSSSEGSSSGSSSEEEDEEPIEDREDKAHVAEADTAQPEPVAHPVEAEVTKDPKEDAAEEADDERNSEASSSSESESSDSDDDDEEDEEEEEEVKAPPPPPQSTENKEQEKDSSEPEMPELPAEVDHPTLEPSEDAAPAQPPVDSSPNNVPSVPSVQPPTPDPAPCGSVSQQQCGFEASNLQHPPALGNMYPNELPLESPASIQSPEMNSHGGPSSTDAAQNLLPDCAQQNYCPPPTANPINSSPGNYMEAVSAQMTSPVNPQIRSPPHNQTSFPMPPNASPNNFNMPNPSPSNNAAAANYNMPIPSPSNQNFNMPIPSPGAAGPNYGNMPIPSPGNATTSYSIPTPSPTNSNHSFNMASPSPNANYAGNANTQNYPSMCSSSAPYQPQQQPPPPQPNTQRLSHSSQNCSQQPQPQRHRSKVPSSCSLAKLQQLTNGFDFPPDQHMAPSPHMNSMTPPPGGATTPMQPRNNSTPPAMNMMPSKQQQQQQYQRPNSNAAPATSHGHSQRNPNVTVNPNMTFTPNVTLQPGSNVITGYNMMNYRMQQPAYTGYIAANGFMNQQMQMHGMMHPQAAAAAGFQQQQQPNSNPPIYPYGYINPAAQAAAFNMNHGVMRR</sequence>
<proteinExistence type="inferred from homology"/>
<dbReference type="CDD" id="cd04301">
    <property type="entry name" value="NAT_SF"/>
    <property type="match status" value="1"/>
</dbReference>
<feature type="compositionally biased region" description="Basic residues" evidence="22">
    <location>
        <begin position="1069"/>
        <end position="1078"/>
    </location>
</feature>
<reference evidence="29" key="1">
    <citation type="submission" date="2012-12" db="EMBL/GenBank/DDBJ databases">
        <authorList>
            <person name="Hellsten U."/>
            <person name="Grimwood J."/>
            <person name="Chapman J.A."/>
            <person name="Shapiro H."/>
            <person name="Aerts A."/>
            <person name="Otillar R.P."/>
            <person name="Terry A.Y."/>
            <person name="Boore J.L."/>
            <person name="Simakov O."/>
            <person name="Marletaz F."/>
            <person name="Cho S.-J."/>
            <person name="Edsinger-Gonzales E."/>
            <person name="Havlak P."/>
            <person name="Kuo D.-H."/>
            <person name="Larsson T."/>
            <person name="Lv J."/>
            <person name="Arendt D."/>
            <person name="Savage R."/>
            <person name="Osoegawa K."/>
            <person name="de Jong P."/>
            <person name="Lindberg D.R."/>
            <person name="Seaver E.C."/>
            <person name="Weisblat D.A."/>
            <person name="Putnam N.H."/>
            <person name="Grigoriev I.V."/>
            <person name="Rokhsar D.S."/>
        </authorList>
    </citation>
    <scope>NUCLEOTIDE SEQUENCE</scope>
    <source>
        <strain evidence="29">I ESC-2004</strain>
    </source>
</reference>
<evidence type="ECO:0000256" key="21">
    <source>
        <dbReference type="PROSITE-ProRule" id="PRU00146"/>
    </source>
</evidence>
<dbReference type="GO" id="GO:0005634">
    <property type="term" value="C:nucleus"/>
    <property type="evidence" value="ECO:0007669"/>
    <property type="project" value="UniProtKB-SubCell"/>
</dbReference>
<dbReference type="GO" id="GO:0008270">
    <property type="term" value="F:zinc ion binding"/>
    <property type="evidence" value="ECO:0007669"/>
    <property type="project" value="UniProtKB-KW"/>
</dbReference>
<dbReference type="SUPFAM" id="SSF57903">
    <property type="entry name" value="FYVE/PHD zinc finger"/>
    <property type="match status" value="1"/>
</dbReference>
<dbReference type="FunFam" id="3.30.40.10:FF:000005">
    <property type="entry name" value="zinc finger protein isoform X1"/>
    <property type="match status" value="1"/>
</dbReference>
<feature type="region of interest" description="Disordered" evidence="22">
    <location>
        <begin position="1015"/>
        <end position="1499"/>
    </location>
</feature>
<dbReference type="GO" id="GO:0040029">
    <property type="term" value="P:epigenetic regulation of gene expression"/>
    <property type="evidence" value="ECO:0007669"/>
    <property type="project" value="UniProtKB-ARBA"/>
</dbReference>
<dbReference type="InterPro" id="IPR001965">
    <property type="entry name" value="Znf_PHD"/>
</dbReference>
<feature type="compositionally biased region" description="Basic and acidic residues" evidence="22">
    <location>
        <begin position="1323"/>
        <end position="1334"/>
    </location>
</feature>
<dbReference type="EnsemblMetazoa" id="CapteT224752">
    <property type="protein sequence ID" value="CapteP224752"/>
    <property type="gene ID" value="CapteG224752"/>
</dbReference>
<evidence type="ECO:0000256" key="16">
    <source>
        <dbReference type="ARBA" id="ARBA00023159"/>
    </source>
</evidence>
<keyword evidence="16" id="KW-0010">Activator</keyword>
<evidence type="ECO:0000256" key="8">
    <source>
        <dbReference type="ARBA" id="ARBA00022723"/>
    </source>
</evidence>
<keyword evidence="8" id="KW-0479">Metal-binding</keyword>
<reference evidence="27 29" key="2">
    <citation type="journal article" date="2013" name="Nature">
        <title>Insights into bilaterian evolution from three spiralian genomes.</title>
        <authorList>
            <person name="Simakov O."/>
            <person name="Marletaz F."/>
            <person name="Cho S.J."/>
            <person name="Edsinger-Gonzales E."/>
            <person name="Havlak P."/>
            <person name="Hellsten U."/>
            <person name="Kuo D.H."/>
            <person name="Larsson T."/>
            <person name="Lv J."/>
            <person name="Arendt D."/>
            <person name="Savage R."/>
            <person name="Osoegawa K."/>
            <person name="de Jong P."/>
            <person name="Grimwood J."/>
            <person name="Chapman J.A."/>
            <person name="Shapiro H."/>
            <person name="Aerts A."/>
            <person name="Otillar R.P."/>
            <person name="Terry A.Y."/>
            <person name="Boore J.L."/>
            <person name="Grigoriev I.V."/>
            <person name="Lindberg D.R."/>
            <person name="Seaver E.C."/>
            <person name="Weisblat D.A."/>
            <person name="Putnam N.H."/>
            <person name="Rokhsar D.S."/>
        </authorList>
    </citation>
    <scope>NUCLEOTIDE SEQUENCE</scope>
    <source>
        <strain evidence="27 29">I ESC-2004</strain>
    </source>
</reference>
<comment type="subcellular location">
    <subcellularLocation>
        <location evidence="1">Nucleus</location>
    </subcellularLocation>
</comment>
<feature type="compositionally biased region" description="Basic residues" evidence="22">
    <location>
        <begin position="575"/>
        <end position="585"/>
    </location>
</feature>
<feature type="domain" description="MYST-type HAT" evidence="25">
    <location>
        <begin position="686"/>
        <end position="961"/>
    </location>
</feature>
<feature type="compositionally biased region" description="Acidic residues" evidence="22">
    <location>
        <begin position="1262"/>
        <end position="1276"/>
    </location>
</feature>
<dbReference type="InterPro" id="IPR011011">
    <property type="entry name" value="Znf_FYVE_PHD"/>
</dbReference>
<feature type="region of interest" description="Disordered" evidence="22">
    <location>
        <begin position="1595"/>
        <end position="1801"/>
    </location>
</feature>
<dbReference type="InterPro" id="IPR016181">
    <property type="entry name" value="Acyl_CoA_acyltransferase"/>
</dbReference>
<reference evidence="28" key="3">
    <citation type="submission" date="2015-06" db="UniProtKB">
        <authorList>
            <consortium name="EnsemblMetazoa"/>
        </authorList>
    </citation>
    <scope>IDENTIFICATION</scope>
</reference>
<dbReference type="EC" id="2.3.1.48" evidence="3"/>
<dbReference type="EMBL" id="KB310182">
    <property type="protein sequence ID" value="ELT92280.1"/>
    <property type="molecule type" value="Genomic_DNA"/>
</dbReference>
<evidence type="ECO:0000256" key="19">
    <source>
        <dbReference type="ARBA" id="ARBA00048017"/>
    </source>
</evidence>
<dbReference type="Pfam" id="PF00628">
    <property type="entry name" value="PHD"/>
    <property type="match status" value="1"/>
</dbReference>
<evidence type="ECO:0000256" key="18">
    <source>
        <dbReference type="ARBA" id="ARBA00023242"/>
    </source>
</evidence>
<dbReference type="HOGENOM" id="CLU_235987_0_0_1"/>
<dbReference type="InterPro" id="IPR013083">
    <property type="entry name" value="Znf_RING/FYVE/PHD"/>
</dbReference>
<keyword evidence="18" id="KW-0539">Nucleus</keyword>
<feature type="compositionally biased region" description="Polar residues" evidence="22">
    <location>
        <begin position="1446"/>
        <end position="1460"/>
    </location>
</feature>
<feature type="domain" description="H15" evidence="24">
    <location>
        <begin position="93"/>
        <end position="168"/>
    </location>
</feature>
<dbReference type="InterPro" id="IPR019787">
    <property type="entry name" value="Znf_PHD-finger"/>
</dbReference>
<feature type="compositionally biased region" description="Basic residues" evidence="22">
    <location>
        <begin position="1118"/>
        <end position="1149"/>
    </location>
</feature>
<feature type="compositionally biased region" description="Low complexity" evidence="22">
    <location>
        <begin position="1277"/>
        <end position="1290"/>
    </location>
</feature>
<dbReference type="FunFam" id="3.40.630.30:FF:000001">
    <property type="entry name" value="Histone acetyltransferase"/>
    <property type="match status" value="1"/>
</dbReference>
<dbReference type="CDD" id="cd15618">
    <property type="entry name" value="PHD1_MOZ_MORF"/>
    <property type="match status" value="1"/>
</dbReference>
<feature type="compositionally biased region" description="Basic and acidic residues" evidence="22">
    <location>
        <begin position="399"/>
        <end position="420"/>
    </location>
</feature>
<dbReference type="GO" id="GO:0003682">
    <property type="term" value="F:chromatin binding"/>
    <property type="evidence" value="ECO:0007669"/>
    <property type="project" value="TreeGrafter"/>
</dbReference>
<evidence type="ECO:0000256" key="10">
    <source>
        <dbReference type="ARBA" id="ARBA00022771"/>
    </source>
</evidence>